<dbReference type="KEGG" id="mon:G8E03_10665"/>
<gene>
    <name evidence="5" type="ORF">G8E03_10665</name>
</gene>
<name>A0A6G7VME4_9RHOB</name>
<evidence type="ECO:0000313" key="6">
    <source>
        <dbReference type="Proteomes" id="UP000500791"/>
    </source>
</evidence>
<dbReference type="PANTHER" id="PTHR40661:SF3">
    <property type="entry name" value="FELS-1 PROPHAGE TRANSCRIPTIONAL REGULATOR"/>
    <property type="match status" value="1"/>
</dbReference>
<dbReference type="AlphaFoldDB" id="A0A6G7VME4"/>
<sequence>MHDQELGGTDNYFHEDMATFGDRLAAARENLGLEQAQLARKLGVKASTIANWEDDRSEPRANRVTTLAGLLGVSIKWLLSGQGDGPVIITDEDSDTADALALMAEMRRIRGQQARLTDQLGVVEKRLRAILG</sequence>
<evidence type="ECO:0000256" key="3">
    <source>
        <dbReference type="ARBA" id="ARBA00023163"/>
    </source>
</evidence>
<dbReference type="SUPFAM" id="SSF47413">
    <property type="entry name" value="lambda repressor-like DNA-binding domains"/>
    <property type="match status" value="1"/>
</dbReference>
<dbReference type="RefSeq" id="WP_166191482.1">
    <property type="nucleotide sequence ID" value="NZ_CP049811.1"/>
</dbReference>
<feature type="domain" description="HTH cro/C1-type" evidence="4">
    <location>
        <begin position="24"/>
        <end position="78"/>
    </location>
</feature>
<dbReference type="Proteomes" id="UP000500791">
    <property type="component" value="Chromosome"/>
</dbReference>
<dbReference type="Gene3D" id="1.10.260.40">
    <property type="entry name" value="lambda repressor-like DNA-binding domains"/>
    <property type="match status" value="1"/>
</dbReference>
<keyword evidence="1" id="KW-0805">Transcription regulation</keyword>
<dbReference type="Pfam" id="PF12844">
    <property type="entry name" value="HTH_19"/>
    <property type="match status" value="1"/>
</dbReference>
<keyword evidence="3" id="KW-0804">Transcription</keyword>
<keyword evidence="6" id="KW-1185">Reference proteome</keyword>
<evidence type="ECO:0000313" key="5">
    <source>
        <dbReference type="EMBL" id="QIK41191.1"/>
    </source>
</evidence>
<reference evidence="5 6" key="1">
    <citation type="submission" date="2020-03" db="EMBL/GenBank/DDBJ databases">
        <title>Complete genome sequence of Monaibacterium sp. ALG8 with diverse plasmids.</title>
        <authorList>
            <person name="Sun C."/>
        </authorList>
    </citation>
    <scope>NUCLEOTIDE SEQUENCE [LARGE SCALE GENOMIC DNA]</scope>
    <source>
        <strain evidence="5 6">ALG8</strain>
    </source>
</reference>
<dbReference type="SMART" id="SM00530">
    <property type="entry name" value="HTH_XRE"/>
    <property type="match status" value="1"/>
</dbReference>
<dbReference type="InterPro" id="IPR001387">
    <property type="entry name" value="Cro/C1-type_HTH"/>
</dbReference>
<dbReference type="EMBL" id="CP049811">
    <property type="protein sequence ID" value="QIK41191.1"/>
    <property type="molecule type" value="Genomic_DNA"/>
</dbReference>
<keyword evidence="2" id="KW-0238">DNA-binding</keyword>
<dbReference type="PROSITE" id="PS50943">
    <property type="entry name" value="HTH_CROC1"/>
    <property type="match status" value="1"/>
</dbReference>
<evidence type="ECO:0000256" key="1">
    <source>
        <dbReference type="ARBA" id="ARBA00023015"/>
    </source>
</evidence>
<dbReference type="PANTHER" id="PTHR40661">
    <property type="match status" value="1"/>
</dbReference>
<dbReference type="GO" id="GO:0003677">
    <property type="term" value="F:DNA binding"/>
    <property type="evidence" value="ECO:0007669"/>
    <property type="project" value="UniProtKB-KW"/>
</dbReference>
<proteinExistence type="predicted"/>
<evidence type="ECO:0000256" key="2">
    <source>
        <dbReference type="ARBA" id="ARBA00023125"/>
    </source>
</evidence>
<dbReference type="CDD" id="cd00093">
    <property type="entry name" value="HTH_XRE"/>
    <property type="match status" value="1"/>
</dbReference>
<dbReference type="InterPro" id="IPR010982">
    <property type="entry name" value="Lambda_DNA-bd_dom_sf"/>
</dbReference>
<evidence type="ECO:0000259" key="4">
    <source>
        <dbReference type="PROSITE" id="PS50943"/>
    </source>
</evidence>
<organism evidence="5 6">
    <name type="scientific">Pontivivens nitratireducens</name>
    <dbReference type="NCBI Taxonomy" id="2758038"/>
    <lineage>
        <taxon>Bacteria</taxon>
        <taxon>Pseudomonadati</taxon>
        <taxon>Pseudomonadota</taxon>
        <taxon>Alphaproteobacteria</taxon>
        <taxon>Rhodobacterales</taxon>
        <taxon>Paracoccaceae</taxon>
        <taxon>Pontivivens</taxon>
    </lineage>
</organism>
<protein>
    <submittedName>
        <fullName evidence="5">Helix-turn-helix domain-containing protein</fullName>
    </submittedName>
</protein>
<accession>A0A6G7VME4</accession>